<sequence length="175" mass="19408">MRQSRVLKRIISAVAPVQELVMTTTKPERFAADKSADKAGPERFAPPPRAPERLGEIDQAAANAFEGEIREFVRRDVARRPRGETEPGGDVVADNLGMLIRRVSSQSMDEIDRVILELQGVRDMLRQEGDRVTREVAGYASLNHAAMTAMQVIGDSLKQWRGDPTRPPQGHRPAS</sequence>
<feature type="compositionally biased region" description="Basic and acidic residues" evidence="1">
    <location>
        <begin position="26"/>
        <end position="41"/>
    </location>
</feature>
<dbReference type="EMBL" id="QRGO01000001">
    <property type="protein sequence ID" value="RDV04818.1"/>
    <property type="molecule type" value="Genomic_DNA"/>
</dbReference>
<evidence type="ECO:0000313" key="3">
    <source>
        <dbReference type="Proteomes" id="UP000263993"/>
    </source>
</evidence>
<feature type="region of interest" description="Disordered" evidence="1">
    <location>
        <begin position="156"/>
        <end position="175"/>
    </location>
</feature>
<protein>
    <submittedName>
        <fullName evidence="2">Uncharacterized protein</fullName>
    </submittedName>
</protein>
<dbReference type="AlphaFoldDB" id="A0A371BB60"/>
<name>A0A371BB60_9BRAD</name>
<proteinExistence type="predicted"/>
<feature type="region of interest" description="Disordered" evidence="1">
    <location>
        <begin position="26"/>
        <end position="51"/>
    </location>
</feature>
<accession>A0A371BB60</accession>
<dbReference type="Proteomes" id="UP000263993">
    <property type="component" value="Unassembled WGS sequence"/>
</dbReference>
<evidence type="ECO:0000313" key="2">
    <source>
        <dbReference type="EMBL" id="RDV04818.1"/>
    </source>
</evidence>
<gene>
    <name evidence="2" type="ORF">DXH78_09740</name>
</gene>
<organism evidence="2 3">
    <name type="scientific">Undibacter mobilis</name>
    <dbReference type="NCBI Taxonomy" id="2292256"/>
    <lineage>
        <taxon>Bacteria</taxon>
        <taxon>Pseudomonadati</taxon>
        <taxon>Pseudomonadota</taxon>
        <taxon>Alphaproteobacteria</taxon>
        <taxon>Hyphomicrobiales</taxon>
        <taxon>Nitrobacteraceae</taxon>
        <taxon>Undibacter</taxon>
    </lineage>
</organism>
<keyword evidence="3" id="KW-1185">Reference proteome</keyword>
<reference evidence="3" key="1">
    <citation type="submission" date="2018-08" db="EMBL/GenBank/DDBJ databases">
        <authorList>
            <person name="Kim S.-J."/>
            <person name="Jung G.-Y."/>
        </authorList>
    </citation>
    <scope>NUCLEOTIDE SEQUENCE [LARGE SCALE GENOMIC DNA]</scope>
    <source>
        <strain evidence="3">GY_H</strain>
    </source>
</reference>
<comment type="caution">
    <text evidence="2">The sequence shown here is derived from an EMBL/GenBank/DDBJ whole genome shotgun (WGS) entry which is preliminary data.</text>
</comment>
<evidence type="ECO:0000256" key="1">
    <source>
        <dbReference type="SAM" id="MobiDB-lite"/>
    </source>
</evidence>